<dbReference type="Proteomes" id="UP000789366">
    <property type="component" value="Unassembled WGS sequence"/>
</dbReference>
<comment type="caution">
    <text evidence="1">The sequence shown here is derived from an EMBL/GenBank/DDBJ whole genome shotgun (WGS) entry which is preliminary data.</text>
</comment>
<evidence type="ECO:0000313" key="2">
    <source>
        <dbReference type="Proteomes" id="UP000789366"/>
    </source>
</evidence>
<organism evidence="1 2">
    <name type="scientific">Cetraspora pellucida</name>
    <dbReference type="NCBI Taxonomy" id="1433469"/>
    <lineage>
        <taxon>Eukaryota</taxon>
        <taxon>Fungi</taxon>
        <taxon>Fungi incertae sedis</taxon>
        <taxon>Mucoromycota</taxon>
        <taxon>Glomeromycotina</taxon>
        <taxon>Glomeromycetes</taxon>
        <taxon>Diversisporales</taxon>
        <taxon>Gigasporaceae</taxon>
        <taxon>Cetraspora</taxon>
    </lineage>
</organism>
<feature type="non-terminal residue" evidence="1">
    <location>
        <position position="46"/>
    </location>
</feature>
<protein>
    <submittedName>
        <fullName evidence="1">13358_t:CDS:1</fullName>
    </submittedName>
</protein>
<dbReference type="EMBL" id="CAJVPW010012796">
    <property type="protein sequence ID" value="CAG8638872.1"/>
    <property type="molecule type" value="Genomic_DNA"/>
</dbReference>
<sequence>MGPNTIIDKYSDLGSREIDKNHDWVGDIRQRHPDLDFENVTAFLQQ</sequence>
<keyword evidence="2" id="KW-1185">Reference proteome</keyword>
<name>A0ACA9NA47_9GLOM</name>
<gene>
    <name evidence="1" type="ORF">SPELUC_LOCUS8487</name>
</gene>
<evidence type="ECO:0000313" key="1">
    <source>
        <dbReference type="EMBL" id="CAG8638872.1"/>
    </source>
</evidence>
<reference evidence="1" key="1">
    <citation type="submission" date="2021-06" db="EMBL/GenBank/DDBJ databases">
        <authorList>
            <person name="Kallberg Y."/>
            <person name="Tangrot J."/>
            <person name="Rosling A."/>
        </authorList>
    </citation>
    <scope>NUCLEOTIDE SEQUENCE</scope>
    <source>
        <strain evidence="1">28 12/20/2015</strain>
    </source>
</reference>
<proteinExistence type="predicted"/>
<accession>A0ACA9NA47</accession>